<evidence type="ECO:0000259" key="3">
    <source>
        <dbReference type="Pfam" id="PF00125"/>
    </source>
</evidence>
<dbReference type="GO" id="GO:0046982">
    <property type="term" value="F:protein heterodimerization activity"/>
    <property type="evidence" value="ECO:0007669"/>
    <property type="project" value="InterPro"/>
</dbReference>
<reference evidence="4" key="1">
    <citation type="thesis" date="2020" institute="ProQuest LLC" country="789 East Eisenhower Parkway, Ann Arbor, MI, USA">
        <title>Comparative Genomics and Chromosome Evolution.</title>
        <authorList>
            <person name="Mudd A.B."/>
        </authorList>
    </citation>
    <scope>NUCLEOTIDE SEQUENCE</scope>
    <source>
        <strain evidence="4">Female2</strain>
        <tissue evidence="4">Blood</tissue>
    </source>
</reference>
<sequence length="240" mass="27453">MVLRRQRNLKLFTVALSFFAISITTFFMNYTQNSGSTVLSKFSEHFRRFMMNSKRPCGCETCVADPEISSWFDERFNISISPLLTKQNNVIPESVYKWWLAQKKDGKKRKKSRKESYVIYVYKVLKHVHPDTGFSSKAMGIMNSFVNDIFERIAGEASRLAHYNKRSHLQGDSNRGPPAAAWRAGRDQVHQCQPCTYQKQQQPWLRSGNVPVFSLSLCSGSTIIAVKVDTLPGRAVIEDN</sequence>
<dbReference type="Proteomes" id="UP000812440">
    <property type="component" value="Chromosome 6"/>
</dbReference>
<evidence type="ECO:0000313" key="4">
    <source>
        <dbReference type="EMBL" id="KAG8442668.1"/>
    </source>
</evidence>
<dbReference type="PRINTS" id="PR00621">
    <property type="entry name" value="HISTONEH2B"/>
</dbReference>
<accession>A0A8T2JGF1</accession>
<dbReference type="EMBL" id="JAACNH010000005">
    <property type="protein sequence ID" value="KAG8442668.1"/>
    <property type="molecule type" value="Genomic_DNA"/>
</dbReference>
<protein>
    <recommendedName>
        <fullName evidence="3">Core Histone H2A/H2B/H3 domain-containing protein</fullName>
    </recommendedName>
</protein>
<feature type="domain" description="Core Histone H2A/H2B/H3" evidence="3">
    <location>
        <begin position="99"/>
        <end position="170"/>
    </location>
</feature>
<dbReference type="InterPro" id="IPR009072">
    <property type="entry name" value="Histone-fold"/>
</dbReference>
<comment type="caution">
    <text evidence="4">The sequence shown here is derived from an EMBL/GenBank/DDBJ whole genome shotgun (WGS) entry which is preliminary data.</text>
</comment>
<proteinExistence type="inferred from homology"/>
<dbReference type="Gene3D" id="1.10.20.10">
    <property type="entry name" value="Histone, subunit A"/>
    <property type="match status" value="1"/>
</dbReference>
<keyword evidence="2" id="KW-0472">Membrane</keyword>
<dbReference type="GO" id="GO:0030527">
    <property type="term" value="F:structural constituent of chromatin"/>
    <property type="evidence" value="ECO:0007669"/>
    <property type="project" value="InterPro"/>
</dbReference>
<dbReference type="Pfam" id="PF00125">
    <property type="entry name" value="Histone"/>
    <property type="match status" value="1"/>
</dbReference>
<keyword evidence="2" id="KW-1133">Transmembrane helix</keyword>
<gene>
    <name evidence="4" type="ORF">GDO86_011455</name>
</gene>
<name>A0A8T2JGF1_9PIPI</name>
<dbReference type="CDD" id="cd22910">
    <property type="entry name" value="HFD_H2B"/>
    <property type="match status" value="1"/>
</dbReference>
<evidence type="ECO:0000256" key="1">
    <source>
        <dbReference type="ARBA" id="ARBA00006846"/>
    </source>
</evidence>
<keyword evidence="5" id="KW-1185">Reference proteome</keyword>
<organism evidence="4 5">
    <name type="scientific">Hymenochirus boettgeri</name>
    <name type="common">Congo dwarf clawed frog</name>
    <dbReference type="NCBI Taxonomy" id="247094"/>
    <lineage>
        <taxon>Eukaryota</taxon>
        <taxon>Metazoa</taxon>
        <taxon>Chordata</taxon>
        <taxon>Craniata</taxon>
        <taxon>Vertebrata</taxon>
        <taxon>Euteleostomi</taxon>
        <taxon>Amphibia</taxon>
        <taxon>Batrachia</taxon>
        <taxon>Anura</taxon>
        <taxon>Pipoidea</taxon>
        <taxon>Pipidae</taxon>
        <taxon>Pipinae</taxon>
        <taxon>Hymenochirus</taxon>
    </lineage>
</organism>
<dbReference type="GO" id="GO:0000786">
    <property type="term" value="C:nucleosome"/>
    <property type="evidence" value="ECO:0007669"/>
    <property type="project" value="InterPro"/>
</dbReference>
<dbReference type="InterPro" id="IPR000558">
    <property type="entry name" value="Histone_H2B"/>
</dbReference>
<dbReference type="GO" id="GO:0005634">
    <property type="term" value="C:nucleus"/>
    <property type="evidence" value="ECO:0007669"/>
    <property type="project" value="UniProtKB-ARBA"/>
</dbReference>
<keyword evidence="2" id="KW-0812">Transmembrane</keyword>
<dbReference type="PANTHER" id="PTHR23428">
    <property type="entry name" value="HISTONE H2B"/>
    <property type="match status" value="1"/>
</dbReference>
<evidence type="ECO:0000313" key="5">
    <source>
        <dbReference type="Proteomes" id="UP000812440"/>
    </source>
</evidence>
<dbReference type="FunFam" id="1.10.20.10:FF:000043">
    <property type="entry name" value="Histone H2B"/>
    <property type="match status" value="1"/>
</dbReference>
<dbReference type="AlphaFoldDB" id="A0A8T2JGF1"/>
<dbReference type="SUPFAM" id="SSF47113">
    <property type="entry name" value="Histone-fold"/>
    <property type="match status" value="1"/>
</dbReference>
<dbReference type="GO" id="GO:0003677">
    <property type="term" value="F:DNA binding"/>
    <property type="evidence" value="ECO:0007669"/>
    <property type="project" value="InterPro"/>
</dbReference>
<dbReference type="SMART" id="SM00427">
    <property type="entry name" value="H2B"/>
    <property type="match status" value="1"/>
</dbReference>
<evidence type="ECO:0000256" key="2">
    <source>
        <dbReference type="SAM" id="Phobius"/>
    </source>
</evidence>
<dbReference type="InterPro" id="IPR007125">
    <property type="entry name" value="H2A/H2B/H3"/>
</dbReference>
<comment type="similarity">
    <text evidence="1">Belongs to the histone H2B family.</text>
</comment>
<feature type="transmembrane region" description="Helical" evidence="2">
    <location>
        <begin position="12"/>
        <end position="30"/>
    </location>
</feature>